<keyword evidence="2" id="KW-1185">Reference proteome</keyword>
<evidence type="ECO:0000313" key="2">
    <source>
        <dbReference type="Proteomes" id="UP000198727"/>
    </source>
</evidence>
<sequence length="503" mass="55051">MSGERAPEPSGRNQFVKSALRDFGTLGPDPDPLHVEVLTAEILGEAWADEDFAEVIDQLVEAARRKANPGAAALLTALHAMAEDDALREHAADALRAVLRKGIPEPGWADRLGAVSIEECWELADVYGDSASVLGVFGYGDRRHGVFALVQLDDGQLPDVTVVDNPDDLLAGMREQAAESAGLLRMAPIPPARLHRLLAEGLATMDELPEPAVTEEFVRFRAIAVARCRVLPEPEPVAEAEPIGDPEAVVEELLRSTADVPDGPEARYCARLLVRFGEETEPRRPLRVSPERVRRFLLDWLPGEVELSAAEEEVLPLVTHSWVRWGARRQGLPQLAVDELAETVEETCHGADPVEVYLDADEPVADGDELAELLDRRMFAVPDIVVELGDSELALDPTDPEQRQLLVVGEHPEYHDALAEDSPTDDDARVYLALKAAVIDQLWDGEPAEVWSAARRLRDGGRDRDEVVDELVAVLTEHSTSNGSDVDLKFDVDAYRAALAALR</sequence>
<dbReference type="STRING" id="587909.SAMN05421810_107263"/>
<reference evidence="2" key="1">
    <citation type="submission" date="2016-10" db="EMBL/GenBank/DDBJ databases">
        <authorList>
            <person name="Varghese N."/>
            <person name="Submissions S."/>
        </authorList>
    </citation>
    <scope>NUCLEOTIDE SEQUENCE [LARGE SCALE GENOMIC DNA]</scope>
    <source>
        <strain evidence="2">CGMCC 4.5579</strain>
    </source>
</reference>
<gene>
    <name evidence="1" type="ORF">SAMN05421810_107263</name>
</gene>
<dbReference type="OrthoDB" id="5170563at2"/>
<name>A0A1I5YM34_9PSEU</name>
<accession>A0A1I5YM34</accession>
<protein>
    <submittedName>
        <fullName evidence="1">Uncharacterized protein</fullName>
    </submittedName>
</protein>
<dbReference type="EMBL" id="FOWW01000007">
    <property type="protein sequence ID" value="SFQ45256.1"/>
    <property type="molecule type" value="Genomic_DNA"/>
</dbReference>
<dbReference type="AlphaFoldDB" id="A0A1I5YM34"/>
<dbReference type="Proteomes" id="UP000198727">
    <property type="component" value="Unassembled WGS sequence"/>
</dbReference>
<evidence type="ECO:0000313" key="1">
    <source>
        <dbReference type="EMBL" id="SFQ45256.1"/>
    </source>
</evidence>
<dbReference type="RefSeq" id="WP_092532851.1">
    <property type="nucleotide sequence ID" value="NZ_FOWW01000007.1"/>
</dbReference>
<proteinExistence type="predicted"/>
<organism evidence="1 2">
    <name type="scientific">Amycolatopsis arida</name>
    <dbReference type="NCBI Taxonomy" id="587909"/>
    <lineage>
        <taxon>Bacteria</taxon>
        <taxon>Bacillati</taxon>
        <taxon>Actinomycetota</taxon>
        <taxon>Actinomycetes</taxon>
        <taxon>Pseudonocardiales</taxon>
        <taxon>Pseudonocardiaceae</taxon>
        <taxon>Amycolatopsis</taxon>
    </lineage>
</organism>